<protein>
    <submittedName>
        <fullName evidence="1">Uncharacterized protein</fullName>
    </submittedName>
</protein>
<sequence length="73" mass="8611">MFELQIIYQNIKTLQMDLQAMLKKIKGNAILFDSRLIHHSLTGVDATTQTIPTLRLFRKRELDEKRIIRQTDV</sequence>
<keyword evidence="2" id="KW-1185">Reference proteome</keyword>
<name>A0A238BRZ8_9BILA</name>
<evidence type="ECO:0000313" key="2">
    <source>
        <dbReference type="Proteomes" id="UP000242913"/>
    </source>
</evidence>
<reference evidence="1 2" key="1">
    <citation type="submission" date="2015-12" db="EMBL/GenBank/DDBJ databases">
        <title>Draft genome of the nematode, Onchocerca flexuosa.</title>
        <authorList>
            <person name="Mitreva M."/>
        </authorList>
    </citation>
    <scope>NUCLEOTIDE SEQUENCE [LARGE SCALE GENOMIC DNA]</scope>
    <source>
        <strain evidence="1">Red Deer</strain>
    </source>
</reference>
<dbReference type="Proteomes" id="UP000242913">
    <property type="component" value="Unassembled WGS sequence"/>
</dbReference>
<accession>A0A238BRZ8</accession>
<evidence type="ECO:0000313" key="1">
    <source>
        <dbReference type="EMBL" id="OZC07646.1"/>
    </source>
</evidence>
<dbReference type="EMBL" id="KZ270026">
    <property type="protein sequence ID" value="OZC07646.1"/>
    <property type="molecule type" value="Genomic_DNA"/>
</dbReference>
<dbReference type="OrthoDB" id="10324559at2759"/>
<dbReference type="AlphaFoldDB" id="A0A238BRZ8"/>
<gene>
    <name evidence="1" type="ORF">X798_05365</name>
</gene>
<proteinExistence type="predicted"/>
<organism evidence="1 2">
    <name type="scientific">Onchocerca flexuosa</name>
    <dbReference type="NCBI Taxonomy" id="387005"/>
    <lineage>
        <taxon>Eukaryota</taxon>
        <taxon>Metazoa</taxon>
        <taxon>Ecdysozoa</taxon>
        <taxon>Nematoda</taxon>
        <taxon>Chromadorea</taxon>
        <taxon>Rhabditida</taxon>
        <taxon>Spirurina</taxon>
        <taxon>Spiruromorpha</taxon>
        <taxon>Filarioidea</taxon>
        <taxon>Onchocercidae</taxon>
        <taxon>Onchocerca</taxon>
    </lineage>
</organism>